<dbReference type="RefSeq" id="WP_268886783.1">
    <property type="nucleotide sequence ID" value="NZ_BOLS01000010.1"/>
</dbReference>
<protein>
    <submittedName>
        <fullName evidence="1">Uncharacterized protein</fullName>
    </submittedName>
</protein>
<organism evidence="1 2">
    <name type="scientific">Lacticaseibacillus mingshuiensis</name>
    <dbReference type="NCBI Taxonomy" id="2799574"/>
    <lineage>
        <taxon>Bacteria</taxon>
        <taxon>Bacillati</taxon>
        <taxon>Bacillota</taxon>
        <taxon>Bacilli</taxon>
        <taxon>Lactobacillales</taxon>
        <taxon>Lactobacillaceae</taxon>
        <taxon>Lacticaseibacillus</taxon>
    </lineage>
</organism>
<comment type="caution">
    <text evidence="1">The sequence shown here is derived from an EMBL/GenBank/DDBJ whole genome shotgun (WGS) entry which is preliminary data.</text>
</comment>
<evidence type="ECO:0000313" key="1">
    <source>
        <dbReference type="EMBL" id="MFD1430392.1"/>
    </source>
</evidence>
<dbReference type="EMBL" id="JBHTOC010000012">
    <property type="protein sequence ID" value="MFD1430392.1"/>
    <property type="molecule type" value="Genomic_DNA"/>
</dbReference>
<sequence length="40" mass="4338">MKVGYELLLRPLEAAAGYAPITAQKYRRLSAVLCKATAVT</sequence>
<keyword evidence="2" id="KW-1185">Reference proteome</keyword>
<accession>A0ABW4CIE4</accession>
<dbReference type="Proteomes" id="UP001597196">
    <property type="component" value="Unassembled WGS sequence"/>
</dbReference>
<proteinExistence type="predicted"/>
<gene>
    <name evidence="1" type="ORF">ACFQ4P_09035</name>
</gene>
<name>A0ABW4CIE4_9LACO</name>
<reference evidence="2" key="1">
    <citation type="journal article" date="2019" name="Int. J. Syst. Evol. Microbiol.">
        <title>The Global Catalogue of Microorganisms (GCM) 10K type strain sequencing project: providing services to taxonomists for standard genome sequencing and annotation.</title>
        <authorList>
            <consortium name="The Broad Institute Genomics Platform"/>
            <consortium name="The Broad Institute Genome Sequencing Center for Infectious Disease"/>
            <person name="Wu L."/>
            <person name="Ma J."/>
        </authorList>
    </citation>
    <scope>NUCLEOTIDE SEQUENCE [LARGE SCALE GENOMIC DNA]</scope>
    <source>
        <strain evidence="2">CCM 8980</strain>
    </source>
</reference>
<evidence type="ECO:0000313" key="2">
    <source>
        <dbReference type="Proteomes" id="UP001597196"/>
    </source>
</evidence>